<keyword evidence="5" id="KW-0472">Membrane</keyword>
<dbReference type="PROSITE" id="PS01358">
    <property type="entry name" value="ZF_RANBP2_1"/>
    <property type="match status" value="1"/>
</dbReference>
<evidence type="ECO:0000256" key="1">
    <source>
        <dbReference type="ARBA" id="ARBA00022723"/>
    </source>
</evidence>
<dbReference type="InterPro" id="IPR001876">
    <property type="entry name" value="Znf_RanBP2"/>
</dbReference>
<feature type="transmembrane region" description="Helical" evidence="5">
    <location>
        <begin position="134"/>
        <end position="155"/>
    </location>
</feature>
<gene>
    <name evidence="7" type="ORF">SAMN05443639_106145</name>
</gene>
<protein>
    <recommendedName>
        <fullName evidence="6">RanBP2-type domain-containing protein</fullName>
    </recommendedName>
</protein>
<sequence length="384" mass="43512">MSKRIRIIEGTWNCSSCDTKGIPARHKRCPKCNNPRELTDQESEFDFGETDAKTGKSLREGVTDTQALELAQAGADWFCAYCGASNRGDQVLCKQCNAERTQDARALQEQALPGPRPRPAPPKGASKKSPLPRVLMVLGGGLFFCCFGTMIYGVWMTQTQDYPGQIVGTEWKRTLLQERFSPVTLQGWQDELSPQPPRMPVNGAGEAAGVQNIRDCVSSRRGSRQVANGTHRVCRTKTRRKACGTEEQCETRDKGNGFREEVCKDVTRYCDESYEDCRNETRYRDEPVYARRCSYDTYQWKEVARRETSGRDGEPPRWPELAVTPEDRLKREEQYTLHIEYGAPERKQAPLELKTEQEFLAWKKGQSVSVTATHGGDIKQILPR</sequence>
<dbReference type="PROSITE" id="PS50199">
    <property type="entry name" value="ZF_RANBP2_2"/>
    <property type="match status" value="1"/>
</dbReference>
<evidence type="ECO:0000256" key="3">
    <source>
        <dbReference type="ARBA" id="ARBA00022833"/>
    </source>
</evidence>
<evidence type="ECO:0000313" key="8">
    <source>
        <dbReference type="Proteomes" id="UP000199181"/>
    </source>
</evidence>
<keyword evidence="2" id="KW-0863">Zinc-finger</keyword>
<evidence type="ECO:0000259" key="6">
    <source>
        <dbReference type="PROSITE" id="PS50199"/>
    </source>
</evidence>
<accession>A0A1I0ILV0</accession>
<keyword evidence="1" id="KW-0479">Metal-binding</keyword>
<dbReference type="Proteomes" id="UP000199181">
    <property type="component" value="Unassembled WGS sequence"/>
</dbReference>
<reference evidence="8" key="1">
    <citation type="submission" date="2016-10" db="EMBL/GenBank/DDBJ databases">
        <authorList>
            <person name="Varghese N."/>
            <person name="Submissions S."/>
        </authorList>
    </citation>
    <scope>NUCLEOTIDE SEQUENCE [LARGE SCALE GENOMIC DNA]</scope>
    <source>
        <strain evidence="8">DSM 16858</strain>
    </source>
</reference>
<evidence type="ECO:0000313" key="7">
    <source>
        <dbReference type="EMBL" id="SET97989.1"/>
    </source>
</evidence>
<organism evidence="7 8">
    <name type="scientific">Stigmatella erecta</name>
    <dbReference type="NCBI Taxonomy" id="83460"/>
    <lineage>
        <taxon>Bacteria</taxon>
        <taxon>Pseudomonadati</taxon>
        <taxon>Myxococcota</taxon>
        <taxon>Myxococcia</taxon>
        <taxon>Myxococcales</taxon>
        <taxon>Cystobacterineae</taxon>
        <taxon>Archangiaceae</taxon>
        <taxon>Stigmatella</taxon>
    </lineage>
</organism>
<evidence type="ECO:0000256" key="2">
    <source>
        <dbReference type="ARBA" id="ARBA00022771"/>
    </source>
</evidence>
<proteinExistence type="predicted"/>
<dbReference type="GO" id="GO:0008270">
    <property type="term" value="F:zinc ion binding"/>
    <property type="evidence" value="ECO:0007669"/>
    <property type="project" value="UniProtKB-KW"/>
</dbReference>
<name>A0A1I0ILV0_9BACT</name>
<feature type="domain" description="RanBP2-type" evidence="6">
    <location>
        <begin position="72"/>
        <end position="102"/>
    </location>
</feature>
<keyword evidence="5" id="KW-0812">Transmembrane</keyword>
<evidence type="ECO:0000256" key="5">
    <source>
        <dbReference type="SAM" id="Phobius"/>
    </source>
</evidence>
<keyword evidence="3" id="KW-0862">Zinc</keyword>
<keyword evidence="8" id="KW-1185">Reference proteome</keyword>
<feature type="region of interest" description="Disordered" evidence="4">
    <location>
        <begin position="108"/>
        <end position="130"/>
    </location>
</feature>
<keyword evidence="5" id="KW-1133">Transmembrane helix</keyword>
<dbReference type="EMBL" id="FOIJ01000006">
    <property type="protein sequence ID" value="SET97989.1"/>
    <property type="molecule type" value="Genomic_DNA"/>
</dbReference>
<dbReference type="AlphaFoldDB" id="A0A1I0ILV0"/>
<evidence type="ECO:0000256" key="4">
    <source>
        <dbReference type="SAM" id="MobiDB-lite"/>
    </source>
</evidence>
<dbReference type="RefSeq" id="WP_093520294.1">
    <property type="nucleotide sequence ID" value="NZ_FOIJ01000006.1"/>
</dbReference>